<sequence>MIQDLLKRDTGLFVHVVFTMSSEKEALLRKAAMLTAIDIQYQKDENIDYIASDYGGVIGDTDEMDIFGTLCWQKAYNMFLAQPPQRLTKTLICPKKAF</sequence>
<organism evidence="1 2">
    <name type="scientific">Panagrolaimus superbus</name>
    <dbReference type="NCBI Taxonomy" id="310955"/>
    <lineage>
        <taxon>Eukaryota</taxon>
        <taxon>Metazoa</taxon>
        <taxon>Ecdysozoa</taxon>
        <taxon>Nematoda</taxon>
        <taxon>Chromadorea</taxon>
        <taxon>Rhabditida</taxon>
        <taxon>Tylenchina</taxon>
        <taxon>Panagrolaimomorpha</taxon>
        <taxon>Panagrolaimoidea</taxon>
        <taxon>Panagrolaimidae</taxon>
        <taxon>Panagrolaimus</taxon>
    </lineage>
</organism>
<evidence type="ECO:0000313" key="2">
    <source>
        <dbReference type="WBParaSite" id="PSU_v2.g17904.t1"/>
    </source>
</evidence>
<name>A0A914YF17_9BILA</name>
<dbReference type="AlphaFoldDB" id="A0A914YF17"/>
<protein>
    <submittedName>
        <fullName evidence="2">Uncharacterized protein</fullName>
    </submittedName>
</protein>
<dbReference type="WBParaSite" id="PSU_v2.g17904.t1">
    <property type="protein sequence ID" value="PSU_v2.g17904.t1"/>
    <property type="gene ID" value="PSU_v2.g17904"/>
</dbReference>
<proteinExistence type="predicted"/>
<evidence type="ECO:0000313" key="1">
    <source>
        <dbReference type="Proteomes" id="UP000887577"/>
    </source>
</evidence>
<dbReference type="Proteomes" id="UP000887577">
    <property type="component" value="Unplaced"/>
</dbReference>
<keyword evidence="1" id="KW-1185">Reference proteome</keyword>
<reference evidence="2" key="1">
    <citation type="submission" date="2022-11" db="UniProtKB">
        <authorList>
            <consortium name="WormBaseParasite"/>
        </authorList>
    </citation>
    <scope>IDENTIFICATION</scope>
</reference>
<accession>A0A914YF17</accession>